<evidence type="ECO:0000313" key="2">
    <source>
        <dbReference type="EMBL" id="RFU73915.1"/>
    </source>
</evidence>
<keyword evidence="3" id="KW-1185">Reference proteome</keyword>
<gene>
    <name evidence="2" type="ORF">TARUN_8296</name>
</gene>
<feature type="region of interest" description="Disordered" evidence="1">
    <location>
        <begin position="68"/>
        <end position="88"/>
    </location>
</feature>
<feature type="compositionally biased region" description="Polar residues" evidence="1">
    <location>
        <begin position="262"/>
        <end position="276"/>
    </location>
</feature>
<accession>A0A395NCW1</accession>
<organism evidence="2 3">
    <name type="scientific">Trichoderma arundinaceum</name>
    <dbReference type="NCBI Taxonomy" id="490622"/>
    <lineage>
        <taxon>Eukaryota</taxon>
        <taxon>Fungi</taxon>
        <taxon>Dikarya</taxon>
        <taxon>Ascomycota</taxon>
        <taxon>Pezizomycotina</taxon>
        <taxon>Sordariomycetes</taxon>
        <taxon>Hypocreomycetidae</taxon>
        <taxon>Hypocreales</taxon>
        <taxon>Hypocreaceae</taxon>
        <taxon>Trichoderma</taxon>
    </lineage>
</organism>
<feature type="compositionally biased region" description="Basic and acidic residues" evidence="1">
    <location>
        <begin position="70"/>
        <end position="79"/>
    </location>
</feature>
<protein>
    <submittedName>
        <fullName evidence="2">Uncharacterized protein</fullName>
    </submittedName>
</protein>
<name>A0A395NCW1_TRIAR</name>
<dbReference type="OrthoDB" id="5087660at2759"/>
<sequence length="276" mass="30521">MQLLYQEIPAVNEGRARAGLRVLVLQTLSHDHAEDRKRRSPAEVRAVVLRTLSYDHVEVRKRSAFANLHRSRDDDRGTSEQDQSSKLQQARGMFSPVAIIQSSILAGTKTELKERGPLKACITWAFQPIDIRWLNYILETAGAEDLLVPEWKFKDQPLGCCLDFSSKRPPVSPLGEKNLFEDRLGQNAEYLAVFLRQNRNFLGEDDTDLFVADAHAMNTIEGSTSGDNKGLGEPTTPATKITKGKSAAKSTGATKAGAVKTNNPNADYNPSKSIDK</sequence>
<reference evidence="2 3" key="1">
    <citation type="journal article" date="2018" name="PLoS Pathog.">
        <title>Evolution of structural diversity of trichothecenes, a family of toxins produced by plant pathogenic and entomopathogenic fungi.</title>
        <authorList>
            <person name="Proctor R.H."/>
            <person name="McCormick S.P."/>
            <person name="Kim H.S."/>
            <person name="Cardoza R.E."/>
            <person name="Stanley A.M."/>
            <person name="Lindo L."/>
            <person name="Kelly A."/>
            <person name="Brown D.W."/>
            <person name="Lee T."/>
            <person name="Vaughan M.M."/>
            <person name="Alexander N.J."/>
            <person name="Busman M."/>
            <person name="Gutierrez S."/>
        </authorList>
    </citation>
    <scope>NUCLEOTIDE SEQUENCE [LARGE SCALE GENOMIC DNA]</scope>
    <source>
        <strain evidence="2 3">IBT 40837</strain>
    </source>
</reference>
<dbReference type="AlphaFoldDB" id="A0A395NCW1"/>
<evidence type="ECO:0000256" key="1">
    <source>
        <dbReference type="SAM" id="MobiDB-lite"/>
    </source>
</evidence>
<evidence type="ECO:0000313" key="3">
    <source>
        <dbReference type="Proteomes" id="UP000266272"/>
    </source>
</evidence>
<feature type="compositionally biased region" description="Low complexity" evidence="1">
    <location>
        <begin position="244"/>
        <end position="261"/>
    </location>
</feature>
<dbReference type="EMBL" id="PXOA01000589">
    <property type="protein sequence ID" value="RFU73915.1"/>
    <property type="molecule type" value="Genomic_DNA"/>
</dbReference>
<dbReference type="Proteomes" id="UP000266272">
    <property type="component" value="Unassembled WGS sequence"/>
</dbReference>
<comment type="caution">
    <text evidence="2">The sequence shown here is derived from an EMBL/GenBank/DDBJ whole genome shotgun (WGS) entry which is preliminary data.</text>
</comment>
<proteinExistence type="predicted"/>
<feature type="region of interest" description="Disordered" evidence="1">
    <location>
        <begin position="221"/>
        <end position="276"/>
    </location>
</feature>